<evidence type="ECO:0000313" key="3">
    <source>
        <dbReference type="Proteomes" id="UP000293874"/>
    </source>
</evidence>
<comment type="caution">
    <text evidence="2">The sequence shown here is derived from an EMBL/GenBank/DDBJ whole genome shotgun (WGS) entry which is preliminary data.</text>
</comment>
<reference evidence="2 3" key="1">
    <citation type="submission" date="2019-02" db="EMBL/GenBank/DDBJ databases">
        <title>Genomic Encyclopedia of Type Strains, Phase IV (KMG-IV): sequencing the most valuable type-strain genomes for metagenomic binning, comparative biology and taxonomic classification.</title>
        <authorList>
            <person name="Goeker M."/>
        </authorList>
    </citation>
    <scope>NUCLEOTIDE SEQUENCE [LARGE SCALE GENOMIC DNA]</scope>
    <source>
        <strain evidence="2 3">DSM 18116</strain>
    </source>
</reference>
<proteinExistence type="predicted"/>
<keyword evidence="3" id="KW-1185">Reference proteome</keyword>
<dbReference type="Proteomes" id="UP000293874">
    <property type="component" value="Unassembled WGS sequence"/>
</dbReference>
<feature type="signal peptide" evidence="1">
    <location>
        <begin position="1"/>
        <end position="19"/>
    </location>
</feature>
<protein>
    <recommendedName>
        <fullName evidence="4">Capsule assembly protein Wzi</fullName>
    </recommendedName>
</protein>
<evidence type="ECO:0000256" key="1">
    <source>
        <dbReference type="SAM" id="SignalP"/>
    </source>
</evidence>
<dbReference type="SUPFAM" id="SSF56935">
    <property type="entry name" value="Porins"/>
    <property type="match status" value="1"/>
</dbReference>
<dbReference type="OrthoDB" id="1091532at2"/>
<dbReference type="AlphaFoldDB" id="A0A4Q7N574"/>
<sequence>MKKCWLLILYLSIGATLHAQQVDIEGLKDVFKAKPVKFNGGVSASSIFYDGNGNTGRDPFTWYLQGNANANIFGKLNLPFSFNFTNAGSGFSYPVMPNRLSLHPTYKWISGHIGDVSMSFSPYTLNGHQFRGAGVDLSPKGNWKFSAMAGRLQRAVAYDSANLNAMPAYERWGYGFKTVYEEKWWKAGINTFYAKDKAGSLTKPPDSLELFPRQNLAIAYEIGIKPAKGMEITAEYANSALTRDIRNNNKEAITTGNGYMRKLMKGNSSTVQYAAFKSQLNYSFLKTTMGVGYERVNPGYTTLGAYYFNSDLENITVNLAQSLLKDKVSMALNIGSQRDNLDNKKESTTRRWVGAISLNYLPTDRLQTSLNYSSFKTYMNIRPQFDYINNVNPIQNFDTLNFTQLSQNASLNVNYITKRNEWQQQSLNVNATFQDASDEQGGVVGKGNSSQFYNLATSYGLLYLQRGLNLVFVYNLSYNTIARNDFITQGPTVSANAKLFKKKLTTGLSSSYNNSTAQGKKQNSVLSVRLNAAYTLLKKHNINFSLINQYRSVLNRGNKRDLTGTLGYSFGF</sequence>
<name>A0A4Q7N574_9BACT</name>
<gene>
    <name evidence="2" type="ORF">EV199_2048</name>
</gene>
<accession>A0A4Q7N574</accession>
<evidence type="ECO:0000313" key="2">
    <source>
        <dbReference type="EMBL" id="RZS76169.1"/>
    </source>
</evidence>
<dbReference type="RefSeq" id="WP_130540483.1">
    <property type="nucleotide sequence ID" value="NZ_CP042431.1"/>
</dbReference>
<keyword evidence="1" id="KW-0732">Signal</keyword>
<dbReference type="EMBL" id="SGXA01000001">
    <property type="protein sequence ID" value="RZS76169.1"/>
    <property type="molecule type" value="Genomic_DNA"/>
</dbReference>
<organism evidence="2 3">
    <name type="scientific">Pseudobacter ginsenosidimutans</name>
    <dbReference type="NCBI Taxonomy" id="661488"/>
    <lineage>
        <taxon>Bacteria</taxon>
        <taxon>Pseudomonadati</taxon>
        <taxon>Bacteroidota</taxon>
        <taxon>Chitinophagia</taxon>
        <taxon>Chitinophagales</taxon>
        <taxon>Chitinophagaceae</taxon>
        <taxon>Pseudobacter</taxon>
    </lineage>
</organism>
<feature type="chain" id="PRO_5020899105" description="Capsule assembly protein Wzi" evidence="1">
    <location>
        <begin position="20"/>
        <end position="572"/>
    </location>
</feature>
<evidence type="ECO:0008006" key="4">
    <source>
        <dbReference type="Google" id="ProtNLM"/>
    </source>
</evidence>